<dbReference type="InterPro" id="IPR015864">
    <property type="entry name" value="FAD_synthase"/>
</dbReference>
<keyword evidence="6 14" id="KW-0548">Nucleotidyltransferase</keyword>
<dbReference type="InterPro" id="IPR023465">
    <property type="entry name" value="Riboflavin_kinase_dom_sf"/>
</dbReference>
<reference evidence="16 17" key="1">
    <citation type="submission" date="2021-01" db="EMBL/GenBank/DDBJ databases">
        <title>FDA dAtabase for Regulatory Grade micrObial Sequences (FDA-ARGOS): Supporting development and validation of Infectious Disease Dx tests.</title>
        <authorList>
            <person name="Nelson B."/>
            <person name="Plummer A."/>
            <person name="Tallon L."/>
            <person name="Sadzewicz L."/>
            <person name="Zhao X."/>
            <person name="Boylan J."/>
            <person name="Ott S."/>
            <person name="Bowen H."/>
            <person name="Vavikolanu K."/>
            <person name="Mehta A."/>
            <person name="Aluvathingal J."/>
            <person name="Nadendla S."/>
            <person name="Myers T."/>
            <person name="Yan Y."/>
            <person name="Sichtig H."/>
        </authorList>
    </citation>
    <scope>NUCLEOTIDE SEQUENCE [LARGE SCALE GENOMIC DNA]</scope>
    <source>
        <strain evidence="16 17">FDAARGOS_1161</strain>
    </source>
</reference>
<dbReference type="NCBIfam" id="NF004160">
    <property type="entry name" value="PRK05627.1-3"/>
    <property type="match status" value="1"/>
</dbReference>
<gene>
    <name evidence="16" type="primary">ribF</name>
    <name evidence="16" type="ORF">I6J18_06375</name>
</gene>
<dbReference type="FunFam" id="3.40.50.620:FF:000021">
    <property type="entry name" value="Riboflavin biosynthesis protein"/>
    <property type="match status" value="1"/>
</dbReference>
<protein>
    <recommendedName>
        <fullName evidence="14">Riboflavin biosynthesis protein</fullName>
    </recommendedName>
    <domain>
        <recommendedName>
            <fullName evidence="14">Riboflavin kinase</fullName>
            <ecNumber evidence="14">2.7.1.26</ecNumber>
        </recommendedName>
        <alternativeName>
            <fullName evidence="14">Flavokinase</fullName>
        </alternativeName>
    </domain>
    <domain>
        <recommendedName>
            <fullName evidence="14">FMN adenylyltransferase</fullName>
            <ecNumber evidence="14">2.7.7.2</ecNumber>
        </recommendedName>
        <alternativeName>
            <fullName evidence="14">FAD pyrophosphorylase</fullName>
        </alternativeName>
        <alternativeName>
            <fullName evidence="14">FAD synthase</fullName>
        </alternativeName>
    </domain>
</protein>
<keyword evidence="4 14" id="KW-0288">FMN</keyword>
<dbReference type="Pfam" id="PF01687">
    <property type="entry name" value="Flavokinase"/>
    <property type="match status" value="1"/>
</dbReference>
<dbReference type="Gene3D" id="2.40.30.30">
    <property type="entry name" value="Riboflavin kinase-like"/>
    <property type="match status" value="1"/>
</dbReference>
<evidence type="ECO:0000256" key="1">
    <source>
        <dbReference type="ARBA" id="ARBA00004726"/>
    </source>
</evidence>
<dbReference type="InterPro" id="IPR002606">
    <property type="entry name" value="Riboflavin_kinase_bac"/>
</dbReference>
<feature type="domain" description="Riboflavin kinase" evidence="15">
    <location>
        <begin position="185"/>
        <end position="312"/>
    </location>
</feature>
<dbReference type="PANTHER" id="PTHR22749:SF6">
    <property type="entry name" value="RIBOFLAVIN KINASE"/>
    <property type="match status" value="1"/>
</dbReference>
<dbReference type="AlphaFoldDB" id="A0A974NP88"/>
<dbReference type="GO" id="GO:0003919">
    <property type="term" value="F:FMN adenylyltransferase activity"/>
    <property type="evidence" value="ECO:0007669"/>
    <property type="project" value="UniProtKB-UniRule"/>
</dbReference>
<evidence type="ECO:0000256" key="12">
    <source>
        <dbReference type="ARBA" id="ARBA00047880"/>
    </source>
</evidence>
<evidence type="ECO:0000256" key="3">
    <source>
        <dbReference type="ARBA" id="ARBA00022630"/>
    </source>
</evidence>
<evidence type="ECO:0000259" key="15">
    <source>
        <dbReference type="SMART" id="SM00904"/>
    </source>
</evidence>
<dbReference type="SUPFAM" id="SSF52374">
    <property type="entry name" value="Nucleotidylyl transferase"/>
    <property type="match status" value="1"/>
</dbReference>
<evidence type="ECO:0000256" key="8">
    <source>
        <dbReference type="ARBA" id="ARBA00022777"/>
    </source>
</evidence>
<keyword evidence="9 14" id="KW-0274">FAD</keyword>
<evidence type="ECO:0000256" key="14">
    <source>
        <dbReference type="PIRNR" id="PIRNR004491"/>
    </source>
</evidence>
<evidence type="ECO:0000256" key="10">
    <source>
        <dbReference type="ARBA" id="ARBA00022840"/>
    </source>
</evidence>
<keyword evidence="17" id="KW-1185">Reference proteome</keyword>
<dbReference type="NCBIfam" id="TIGR00083">
    <property type="entry name" value="ribF"/>
    <property type="match status" value="1"/>
</dbReference>
<dbReference type="GO" id="GO:0009231">
    <property type="term" value="P:riboflavin biosynthetic process"/>
    <property type="evidence" value="ECO:0007669"/>
    <property type="project" value="InterPro"/>
</dbReference>
<dbReference type="FunFam" id="2.40.30.30:FF:000004">
    <property type="entry name" value="Riboflavin biosynthesis protein"/>
    <property type="match status" value="1"/>
</dbReference>
<dbReference type="GO" id="GO:0006747">
    <property type="term" value="P:FAD biosynthetic process"/>
    <property type="evidence" value="ECO:0007669"/>
    <property type="project" value="UniProtKB-UniRule"/>
</dbReference>
<evidence type="ECO:0000256" key="2">
    <source>
        <dbReference type="ARBA" id="ARBA00005201"/>
    </source>
</evidence>
<dbReference type="RefSeq" id="WP_040374844.1">
    <property type="nucleotide sequence ID" value="NZ_CP068053.1"/>
</dbReference>
<comment type="pathway">
    <text evidence="2 14">Cofactor biosynthesis; FMN biosynthesis; FMN from riboflavin (ATP route): step 1/1.</text>
</comment>
<comment type="similarity">
    <text evidence="14">Belongs to the ribF family.</text>
</comment>
<organism evidence="16 17">
    <name type="scientific">Peribacillus psychrosaccharolyticus</name>
    <name type="common">Bacillus psychrosaccharolyticus</name>
    <dbReference type="NCBI Taxonomy" id="1407"/>
    <lineage>
        <taxon>Bacteria</taxon>
        <taxon>Bacillati</taxon>
        <taxon>Bacillota</taxon>
        <taxon>Bacilli</taxon>
        <taxon>Bacillales</taxon>
        <taxon>Bacillaceae</taxon>
        <taxon>Peribacillus</taxon>
    </lineage>
</organism>
<keyword evidence="3 14" id="KW-0285">Flavoprotein</keyword>
<evidence type="ECO:0000256" key="6">
    <source>
        <dbReference type="ARBA" id="ARBA00022695"/>
    </source>
</evidence>
<keyword evidence="5 14" id="KW-0808">Transferase</keyword>
<evidence type="ECO:0000256" key="11">
    <source>
        <dbReference type="ARBA" id="ARBA00023268"/>
    </source>
</evidence>
<dbReference type="NCBIfam" id="NF004161">
    <property type="entry name" value="PRK05627.1-4"/>
    <property type="match status" value="1"/>
</dbReference>
<comment type="pathway">
    <text evidence="1 14">Cofactor biosynthesis; FAD biosynthesis; FAD from FMN: step 1/1.</text>
</comment>
<evidence type="ECO:0000313" key="16">
    <source>
        <dbReference type="EMBL" id="QQT01487.1"/>
    </source>
</evidence>
<dbReference type="PANTHER" id="PTHR22749">
    <property type="entry name" value="RIBOFLAVIN KINASE/FMN ADENYLYLTRANSFERASE"/>
    <property type="match status" value="1"/>
</dbReference>
<dbReference type="InterPro" id="IPR023468">
    <property type="entry name" value="Riboflavin_kinase"/>
</dbReference>
<dbReference type="InterPro" id="IPR015865">
    <property type="entry name" value="Riboflavin_kinase_bac/euk"/>
</dbReference>
<evidence type="ECO:0000256" key="13">
    <source>
        <dbReference type="ARBA" id="ARBA00049494"/>
    </source>
</evidence>
<dbReference type="KEGG" id="ppsr:I6J18_06375"/>
<evidence type="ECO:0000313" key="17">
    <source>
        <dbReference type="Proteomes" id="UP000595254"/>
    </source>
</evidence>
<evidence type="ECO:0000256" key="9">
    <source>
        <dbReference type="ARBA" id="ARBA00022827"/>
    </source>
</evidence>
<dbReference type="Proteomes" id="UP000595254">
    <property type="component" value="Chromosome"/>
</dbReference>
<dbReference type="InterPro" id="IPR014729">
    <property type="entry name" value="Rossmann-like_a/b/a_fold"/>
</dbReference>
<dbReference type="NCBIfam" id="NF004162">
    <property type="entry name" value="PRK05627.1-5"/>
    <property type="match status" value="1"/>
</dbReference>
<comment type="catalytic activity">
    <reaction evidence="12 14">
        <text>riboflavin + ATP = FMN + ADP + H(+)</text>
        <dbReference type="Rhea" id="RHEA:14357"/>
        <dbReference type="ChEBI" id="CHEBI:15378"/>
        <dbReference type="ChEBI" id="CHEBI:30616"/>
        <dbReference type="ChEBI" id="CHEBI:57986"/>
        <dbReference type="ChEBI" id="CHEBI:58210"/>
        <dbReference type="ChEBI" id="CHEBI:456216"/>
        <dbReference type="EC" id="2.7.1.26"/>
    </reaction>
</comment>
<accession>A0A974NP88</accession>
<evidence type="ECO:0000256" key="7">
    <source>
        <dbReference type="ARBA" id="ARBA00022741"/>
    </source>
</evidence>
<keyword evidence="8 14" id="KW-0418">Kinase</keyword>
<dbReference type="GO" id="GO:0009398">
    <property type="term" value="P:FMN biosynthetic process"/>
    <property type="evidence" value="ECO:0007669"/>
    <property type="project" value="UniProtKB-UniRule"/>
</dbReference>
<keyword evidence="10 14" id="KW-0067">ATP-binding</keyword>
<keyword evidence="7 14" id="KW-0547">Nucleotide-binding</keyword>
<comment type="catalytic activity">
    <reaction evidence="13 14">
        <text>FMN + ATP + H(+) = FAD + diphosphate</text>
        <dbReference type="Rhea" id="RHEA:17237"/>
        <dbReference type="ChEBI" id="CHEBI:15378"/>
        <dbReference type="ChEBI" id="CHEBI:30616"/>
        <dbReference type="ChEBI" id="CHEBI:33019"/>
        <dbReference type="ChEBI" id="CHEBI:57692"/>
        <dbReference type="ChEBI" id="CHEBI:58210"/>
        <dbReference type="EC" id="2.7.7.2"/>
    </reaction>
</comment>
<evidence type="ECO:0000256" key="5">
    <source>
        <dbReference type="ARBA" id="ARBA00022679"/>
    </source>
</evidence>
<dbReference type="SUPFAM" id="SSF82114">
    <property type="entry name" value="Riboflavin kinase-like"/>
    <property type="match status" value="1"/>
</dbReference>
<name>A0A974NP88_PERPY</name>
<dbReference type="EMBL" id="CP068053">
    <property type="protein sequence ID" value="QQT01487.1"/>
    <property type="molecule type" value="Genomic_DNA"/>
</dbReference>
<dbReference type="CDD" id="cd02064">
    <property type="entry name" value="FAD_synthetase_N"/>
    <property type="match status" value="1"/>
</dbReference>
<dbReference type="GO" id="GO:0005524">
    <property type="term" value="F:ATP binding"/>
    <property type="evidence" value="ECO:0007669"/>
    <property type="project" value="UniProtKB-UniRule"/>
</dbReference>
<dbReference type="Gene3D" id="3.40.50.620">
    <property type="entry name" value="HUPs"/>
    <property type="match status" value="1"/>
</dbReference>
<sequence length="316" mass="35999">MEVIVIEHPQSFNQADFPKLSIALGFFDGIHIGHQAVIQTARSKAEEFGLKSAVMTFDPHPSVVLGKKDENIRYITPLDDKIAIIRDTGVDYLFIIRFTKEFARLLPEQFVDQYLIAINAKHVVAGFDYTYGHYGKGTMETLESHSKGQFFITVVTKQTLENEKISSTRIRSVLKMGDFTGFYHLTGRYYLSQGVVIHGEKRGRELGFPTANLRIDDAYIFPATGVYAVRAKINETWYNGVCNVGYKPTFNEEKPEFPSVEVHILDFAGDLYGQKLQVAWHKRIRSEQKFSGLDALVKQIEADKEHAVNYFMQLNQ</sequence>
<proteinExistence type="inferred from homology"/>
<dbReference type="Pfam" id="PF06574">
    <property type="entry name" value="FAD_syn"/>
    <property type="match status" value="1"/>
</dbReference>
<dbReference type="GO" id="GO:0008531">
    <property type="term" value="F:riboflavin kinase activity"/>
    <property type="evidence" value="ECO:0007669"/>
    <property type="project" value="UniProtKB-UniRule"/>
</dbReference>
<dbReference type="EC" id="2.7.1.26" evidence="14"/>
<evidence type="ECO:0000256" key="4">
    <source>
        <dbReference type="ARBA" id="ARBA00022643"/>
    </source>
</evidence>
<dbReference type="SMART" id="SM00904">
    <property type="entry name" value="Flavokinase"/>
    <property type="match status" value="1"/>
</dbReference>
<keyword evidence="11" id="KW-0511">Multifunctional enzyme</keyword>
<dbReference type="PIRSF" id="PIRSF004491">
    <property type="entry name" value="FAD_Synth"/>
    <property type="match status" value="1"/>
</dbReference>
<dbReference type="EC" id="2.7.7.2" evidence="14"/>